<dbReference type="EMBL" id="JACHGK010000002">
    <property type="protein sequence ID" value="MBB6444266.1"/>
    <property type="molecule type" value="Genomic_DNA"/>
</dbReference>
<evidence type="ECO:0000313" key="3">
    <source>
        <dbReference type="Proteomes" id="UP000531594"/>
    </source>
</evidence>
<reference evidence="2 3" key="1">
    <citation type="submission" date="2020-08" db="EMBL/GenBank/DDBJ databases">
        <title>Genomic Encyclopedia of Type Strains, Phase IV (KMG-IV): sequencing the most valuable type-strain genomes for metagenomic binning, comparative biology and taxonomic classification.</title>
        <authorList>
            <person name="Goeker M."/>
        </authorList>
    </citation>
    <scope>NUCLEOTIDE SEQUENCE [LARGE SCALE GENOMIC DNA]</scope>
    <source>
        <strain evidence="2 3">DSM 5391</strain>
    </source>
</reference>
<dbReference type="RefSeq" id="WP_246439279.1">
    <property type="nucleotide sequence ID" value="NZ_JACHGK010000002.1"/>
</dbReference>
<feature type="region of interest" description="Disordered" evidence="1">
    <location>
        <begin position="1"/>
        <end position="22"/>
    </location>
</feature>
<keyword evidence="3" id="KW-1185">Reference proteome</keyword>
<name>A0A7X0LTU8_9BACI</name>
<comment type="caution">
    <text evidence="2">The sequence shown here is derived from an EMBL/GenBank/DDBJ whole genome shotgun (WGS) entry which is preliminary data.</text>
</comment>
<dbReference type="Proteomes" id="UP000531594">
    <property type="component" value="Unassembled WGS sequence"/>
</dbReference>
<dbReference type="AlphaFoldDB" id="A0A7X0LTU8"/>
<gene>
    <name evidence="2" type="ORF">HNR53_000874</name>
</gene>
<organism evidence="2 3">
    <name type="scientific">Bacillus benzoevorans</name>
    <dbReference type="NCBI Taxonomy" id="1456"/>
    <lineage>
        <taxon>Bacteria</taxon>
        <taxon>Bacillati</taxon>
        <taxon>Bacillota</taxon>
        <taxon>Bacilli</taxon>
        <taxon>Bacillales</taxon>
        <taxon>Bacillaceae</taxon>
        <taxon>Bacillus</taxon>
    </lineage>
</organism>
<feature type="compositionally biased region" description="Polar residues" evidence="1">
    <location>
        <begin position="1"/>
        <end position="20"/>
    </location>
</feature>
<protein>
    <submittedName>
        <fullName evidence="2">Uncharacterized protein</fullName>
    </submittedName>
</protein>
<sequence length="117" mass="13808">MMALQKQNFTENENQQTSGNRKLKDSEYLNLPDLHFFLSCQNKYKINKGVYNTIDNWFYEHGVVPIIQRRIHILAFLDFVNQKKDSISHKYVRFGNGGLTKTLNEFTEEIETGEFNI</sequence>
<accession>A0A7X0LTU8</accession>
<evidence type="ECO:0000313" key="2">
    <source>
        <dbReference type="EMBL" id="MBB6444266.1"/>
    </source>
</evidence>
<proteinExistence type="predicted"/>
<evidence type="ECO:0000256" key="1">
    <source>
        <dbReference type="SAM" id="MobiDB-lite"/>
    </source>
</evidence>